<comment type="function">
    <text evidence="4">Removes the phosphate from trehalose 6-phosphate to produce free trehalose.</text>
</comment>
<name>A0ABQ4NI83_9RHOB</name>
<dbReference type="Gene3D" id="3.30.70.1020">
    <property type="entry name" value="Trehalose-6-phosphate phosphatase related protein, domain 2"/>
    <property type="match status" value="1"/>
</dbReference>
<dbReference type="EC" id="3.1.3.12" evidence="4"/>
<evidence type="ECO:0000256" key="2">
    <source>
        <dbReference type="ARBA" id="ARBA00008770"/>
    </source>
</evidence>
<dbReference type="InterPro" id="IPR036412">
    <property type="entry name" value="HAD-like_sf"/>
</dbReference>
<evidence type="ECO:0000256" key="3">
    <source>
        <dbReference type="ARBA" id="ARBA00022801"/>
    </source>
</evidence>
<evidence type="ECO:0000313" key="5">
    <source>
        <dbReference type="EMBL" id="GIT94112.1"/>
    </source>
</evidence>
<evidence type="ECO:0000256" key="4">
    <source>
        <dbReference type="RuleBase" id="RU361117"/>
    </source>
</evidence>
<dbReference type="EMBL" id="BPFH01000001">
    <property type="protein sequence ID" value="GIT94112.1"/>
    <property type="molecule type" value="Genomic_DNA"/>
</dbReference>
<dbReference type="Pfam" id="PF02358">
    <property type="entry name" value="Trehalose_PPase"/>
    <property type="match status" value="1"/>
</dbReference>
<dbReference type="InterPro" id="IPR003337">
    <property type="entry name" value="Trehalose_PPase"/>
</dbReference>
<gene>
    <name evidence="5" type="primary">otsB</name>
    <name evidence="5" type="ORF">JANAI62_07350</name>
</gene>
<keyword evidence="3 4" id="KW-0378">Hydrolase</keyword>
<comment type="catalytic activity">
    <reaction evidence="4">
        <text>alpha,alpha-trehalose 6-phosphate + H2O = alpha,alpha-trehalose + phosphate</text>
        <dbReference type="Rhea" id="RHEA:23420"/>
        <dbReference type="ChEBI" id="CHEBI:15377"/>
        <dbReference type="ChEBI" id="CHEBI:16551"/>
        <dbReference type="ChEBI" id="CHEBI:43474"/>
        <dbReference type="ChEBI" id="CHEBI:58429"/>
        <dbReference type="EC" id="3.1.3.12"/>
    </reaction>
</comment>
<keyword evidence="4" id="KW-0479">Metal-binding</keyword>
<dbReference type="PANTHER" id="PTHR43768:SF3">
    <property type="entry name" value="TREHALOSE 6-PHOSPHATE PHOSPHATASE"/>
    <property type="match status" value="1"/>
</dbReference>
<dbReference type="InterPro" id="IPR044651">
    <property type="entry name" value="OTSB-like"/>
</dbReference>
<keyword evidence="4" id="KW-0460">Magnesium</keyword>
<organism evidence="5 6">
    <name type="scientific">Jannaschia pagri</name>
    <dbReference type="NCBI Taxonomy" id="2829797"/>
    <lineage>
        <taxon>Bacteria</taxon>
        <taxon>Pseudomonadati</taxon>
        <taxon>Pseudomonadota</taxon>
        <taxon>Alphaproteobacteria</taxon>
        <taxon>Rhodobacterales</taxon>
        <taxon>Roseobacteraceae</taxon>
        <taxon>Jannaschia</taxon>
    </lineage>
</organism>
<dbReference type="InterPro" id="IPR023214">
    <property type="entry name" value="HAD_sf"/>
</dbReference>
<evidence type="ECO:0000313" key="6">
    <source>
        <dbReference type="Proteomes" id="UP000786693"/>
    </source>
</evidence>
<accession>A0ABQ4NI83</accession>
<comment type="similarity">
    <text evidence="2 4">Belongs to the trehalose phosphatase family.</text>
</comment>
<evidence type="ECO:0000256" key="1">
    <source>
        <dbReference type="ARBA" id="ARBA00005199"/>
    </source>
</evidence>
<dbReference type="NCBIfam" id="TIGR01484">
    <property type="entry name" value="HAD-SF-IIB"/>
    <property type="match status" value="1"/>
</dbReference>
<dbReference type="NCBIfam" id="TIGR00685">
    <property type="entry name" value="T6PP"/>
    <property type="match status" value="1"/>
</dbReference>
<dbReference type="Proteomes" id="UP000786693">
    <property type="component" value="Unassembled WGS sequence"/>
</dbReference>
<dbReference type="PANTHER" id="PTHR43768">
    <property type="entry name" value="TREHALOSE 6-PHOSPHATE PHOSPHATASE"/>
    <property type="match status" value="1"/>
</dbReference>
<reference evidence="5 6" key="1">
    <citation type="submission" date="2021-05" db="EMBL/GenBank/DDBJ databases">
        <title>Bacteria Genome sequencing.</title>
        <authorList>
            <person name="Takabe Y."/>
            <person name="Nakajima Y."/>
            <person name="Suzuki S."/>
            <person name="Shiozaki T."/>
        </authorList>
    </citation>
    <scope>NUCLEOTIDE SEQUENCE [LARGE SCALE GENOMIC DNA]</scope>
    <source>
        <strain evidence="5 6">AI_62</strain>
    </source>
</reference>
<dbReference type="InterPro" id="IPR006379">
    <property type="entry name" value="HAD-SF_hydro_IIB"/>
</dbReference>
<dbReference type="Gene3D" id="3.40.50.1000">
    <property type="entry name" value="HAD superfamily/HAD-like"/>
    <property type="match status" value="1"/>
</dbReference>
<dbReference type="SUPFAM" id="SSF56784">
    <property type="entry name" value="HAD-like"/>
    <property type="match status" value="1"/>
</dbReference>
<dbReference type="RefSeq" id="WP_255576044.1">
    <property type="nucleotide sequence ID" value="NZ_BPFH01000001.1"/>
</dbReference>
<sequence>MLYYQMMGFMEGDRPRADYDLPLPPPDTASLFLDFDGTLVDIADRPDGVVVPPLVPAFLEMAQKRLAGRVAIVSGRSVAQLEAFLPDFDGPLIGSHGAERRIAGETTQAREFDADRIDVLQRMVTDFASLHPAFLVETKPTGVVLHYRQAQEQGALALRFMDSIAAAADGFRLQPALCAYEIKPDSVGKDIALADLFDTAPFAGTTPVYAGDDLTDEPALAWAADQGGAAIKVGEADTVAAHRLPSPQALLDRLGAWLA</sequence>
<keyword evidence="6" id="KW-1185">Reference proteome</keyword>
<proteinExistence type="inferred from homology"/>
<protein>
    <recommendedName>
        <fullName evidence="4">Trehalose 6-phosphate phosphatase</fullName>
        <ecNumber evidence="4">3.1.3.12</ecNumber>
    </recommendedName>
</protein>
<comment type="caution">
    <text evidence="5">The sequence shown here is derived from an EMBL/GenBank/DDBJ whole genome shotgun (WGS) entry which is preliminary data.</text>
</comment>
<comment type="pathway">
    <text evidence="1 4">Glycan biosynthesis; trehalose biosynthesis.</text>
</comment>
<comment type="cofactor">
    <cofactor evidence="4">
        <name>Mg(2+)</name>
        <dbReference type="ChEBI" id="CHEBI:18420"/>
    </cofactor>
</comment>